<evidence type="ECO:0000313" key="1">
    <source>
        <dbReference type="EMBL" id="KAK3319644.1"/>
    </source>
</evidence>
<dbReference type="AlphaFoldDB" id="A0AAE0I6T1"/>
<gene>
    <name evidence="1" type="ORF">B0T19DRAFT_487947</name>
</gene>
<name>A0AAE0I6T1_9PEZI</name>
<dbReference type="SUPFAM" id="SSF51182">
    <property type="entry name" value="RmlC-like cupins"/>
    <property type="match status" value="1"/>
</dbReference>
<sequence length="308" mass="33131">MSPTYNHDPLVQFLTAFDGNLTHIVHESTAAENCHIIPVDLSSSIYHFSPHTSNRSKYLPDNPPSQRHPLITMKGIFSRLKSPQALFSSGGPRAKDKKQPPTIDKIPTILHSCITHPSDDAKMNYTLLHVIFSPNQTSSPSYHTATTKTIILLRGSLTLYTAPDGWRDPAALVATELRAGETKTIPAGTLHKFLAGPGGESEAHVRLDPGAPGFERAMLIMAGVVGDGGKWLTGAAGRLVPHVLLMAVYAELMDMCAVGEEQKMLEAAGKRKRGEIDGLKRLLVEKYASDEAVGRAVRDGDGAGAGVV</sequence>
<accession>A0AAE0I6T1</accession>
<reference evidence="1" key="2">
    <citation type="submission" date="2023-06" db="EMBL/GenBank/DDBJ databases">
        <authorList>
            <consortium name="Lawrence Berkeley National Laboratory"/>
            <person name="Haridas S."/>
            <person name="Hensen N."/>
            <person name="Bonometti L."/>
            <person name="Westerberg I."/>
            <person name="Brannstrom I.O."/>
            <person name="Guillou S."/>
            <person name="Cros-Aarteil S."/>
            <person name="Calhoun S."/>
            <person name="Kuo A."/>
            <person name="Mondo S."/>
            <person name="Pangilinan J."/>
            <person name="Riley R."/>
            <person name="Labutti K."/>
            <person name="Andreopoulos B."/>
            <person name="Lipzen A."/>
            <person name="Chen C."/>
            <person name="Yanf M."/>
            <person name="Daum C."/>
            <person name="Ng V."/>
            <person name="Clum A."/>
            <person name="Steindorff A."/>
            <person name="Ohm R."/>
            <person name="Martin F."/>
            <person name="Silar P."/>
            <person name="Natvig D."/>
            <person name="Lalanne C."/>
            <person name="Gautier V."/>
            <person name="Ament-Velasquez S.L."/>
            <person name="Kruys A."/>
            <person name="Hutchinson M.I."/>
            <person name="Powell A.J."/>
            <person name="Barry K."/>
            <person name="Miller A.N."/>
            <person name="Grigoriev I.V."/>
            <person name="Debuchy R."/>
            <person name="Gladieux P."/>
            <person name="Thoren M.H."/>
            <person name="Johannesson H."/>
        </authorList>
    </citation>
    <scope>NUCLEOTIDE SEQUENCE</scope>
    <source>
        <strain evidence="1">SMH4131-1</strain>
    </source>
</reference>
<dbReference type="InterPro" id="IPR011051">
    <property type="entry name" value="RmlC_Cupin_sf"/>
</dbReference>
<keyword evidence="2" id="KW-1185">Reference proteome</keyword>
<evidence type="ECO:0000313" key="2">
    <source>
        <dbReference type="Proteomes" id="UP001286456"/>
    </source>
</evidence>
<dbReference type="EMBL" id="JAUEPO010000006">
    <property type="protein sequence ID" value="KAK3319644.1"/>
    <property type="molecule type" value="Genomic_DNA"/>
</dbReference>
<proteinExistence type="predicted"/>
<evidence type="ECO:0008006" key="3">
    <source>
        <dbReference type="Google" id="ProtNLM"/>
    </source>
</evidence>
<dbReference type="Gene3D" id="2.60.120.10">
    <property type="entry name" value="Jelly Rolls"/>
    <property type="match status" value="1"/>
</dbReference>
<comment type="caution">
    <text evidence="1">The sequence shown here is derived from an EMBL/GenBank/DDBJ whole genome shotgun (WGS) entry which is preliminary data.</text>
</comment>
<dbReference type="InterPro" id="IPR014710">
    <property type="entry name" value="RmlC-like_jellyroll"/>
</dbReference>
<organism evidence="1 2">
    <name type="scientific">Cercophora scortea</name>
    <dbReference type="NCBI Taxonomy" id="314031"/>
    <lineage>
        <taxon>Eukaryota</taxon>
        <taxon>Fungi</taxon>
        <taxon>Dikarya</taxon>
        <taxon>Ascomycota</taxon>
        <taxon>Pezizomycotina</taxon>
        <taxon>Sordariomycetes</taxon>
        <taxon>Sordariomycetidae</taxon>
        <taxon>Sordariales</taxon>
        <taxon>Lasiosphaeriaceae</taxon>
        <taxon>Cercophora</taxon>
    </lineage>
</organism>
<reference evidence="1" key="1">
    <citation type="journal article" date="2023" name="Mol. Phylogenet. Evol.">
        <title>Genome-scale phylogeny and comparative genomics of the fungal order Sordariales.</title>
        <authorList>
            <person name="Hensen N."/>
            <person name="Bonometti L."/>
            <person name="Westerberg I."/>
            <person name="Brannstrom I.O."/>
            <person name="Guillou S."/>
            <person name="Cros-Aarteil S."/>
            <person name="Calhoun S."/>
            <person name="Haridas S."/>
            <person name="Kuo A."/>
            <person name="Mondo S."/>
            <person name="Pangilinan J."/>
            <person name="Riley R."/>
            <person name="LaButti K."/>
            <person name="Andreopoulos B."/>
            <person name="Lipzen A."/>
            <person name="Chen C."/>
            <person name="Yan M."/>
            <person name="Daum C."/>
            <person name="Ng V."/>
            <person name="Clum A."/>
            <person name="Steindorff A."/>
            <person name="Ohm R.A."/>
            <person name="Martin F."/>
            <person name="Silar P."/>
            <person name="Natvig D.O."/>
            <person name="Lalanne C."/>
            <person name="Gautier V."/>
            <person name="Ament-Velasquez S.L."/>
            <person name="Kruys A."/>
            <person name="Hutchinson M.I."/>
            <person name="Powell A.J."/>
            <person name="Barry K."/>
            <person name="Miller A.N."/>
            <person name="Grigoriev I.V."/>
            <person name="Debuchy R."/>
            <person name="Gladieux P."/>
            <person name="Hiltunen Thoren M."/>
            <person name="Johannesson H."/>
        </authorList>
    </citation>
    <scope>NUCLEOTIDE SEQUENCE</scope>
    <source>
        <strain evidence="1">SMH4131-1</strain>
    </source>
</reference>
<dbReference type="Proteomes" id="UP001286456">
    <property type="component" value="Unassembled WGS sequence"/>
</dbReference>
<protein>
    <recommendedName>
        <fullName evidence="3">Cupin type-1 domain-containing protein</fullName>
    </recommendedName>
</protein>